<dbReference type="InterPro" id="IPR001251">
    <property type="entry name" value="CRAL-TRIO_dom"/>
</dbReference>
<evidence type="ECO:0000313" key="2">
    <source>
        <dbReference type="EMBL" id="CAD0202247.1"/>
    </source>
</evidence>
<proteinExistence type="predicted"/>
<evidence type="ECO:0000259" key="1">
    <source>
        <dbReference type="PROSITE" id="PS50191"/>
    </source>
</evidence>
<dbReference type="GO" id="GO:0016020">
    <property type="term" value="C:membrane"/>
    <property type="evidence" value="ECO:0007669"/>
    <property type="project" value="TreeGrafter"/>
</dbReference>
<dbReference type="PROSITE" id="PS50191">
    <property type="entry name" value="CRAL_TRIO"/>
    <property type="match status" value="1"/>
</dbReference>
<dbReference type="Pfam" id="PF00650">
    <property type="entry name" value="CRAL_TRIO"/>
    <property type="match status" value="1"/>
</dbReference>
<gene>
    <name evidence="2" type="ORF">CINC_LOCUS3910</name>
</gene>
<dbReference type="Gene3D" id="3.40.525.10">
    <property type="entry name" value="CRAL-TRIO lipid binding domain"/>
    <property type="match status" value="1"/>
</dbReference>
<dbReference type="GO" id="GO:1902936">
    <property type="term" value="F:phosphatidylinositol bisphosphate binding"/>
    <property type="evidence" value="ECO:0007669"/>
    <property type="project" value="TreeGrafter"/>
</dbReference>
<evidence type="ECO:0000313" key="3">
    <source>
        <dbReference type="Proteomes" id="UP001154114"/>
    </source>
</evidence>
<dbReference type="SUPFAM" id="SSF52087">
    <property type="entry name" value="CRAL/TRIO domain"/>
    <property type="match status" value="1"/>
</dbReference>
<dbReference type="PANTHER" id="PTHR10174:SF222">
    <property type="entry name" value="GH10083P-RELATED"/>
    <property type="match status" value="1"/>
</dbReference>
<keyword evidence="3" id="KW-1185">Reference proteome</keyword>
<dbReference type="OrthoDB" id="1434354at2759"/>
<reference evidence="2" key="1">
    <citation type="submission" date="2021-12" db="EMBL/GenBank/DDBJ databases">
        <authorList>
            <person name="King R."/>
        </authorList>
    </citation>
    <scope>NUCLEOTIDE SEQUENCE</scope>
</reference>
<sequence>MHRSNPEEPNRPTGSSSYIIVYQSLAHGHKVQNCVASTMIAAAQKIQNLKTLFKNDCCNNSLEKTKRCIEEFCTTRAYMTEVFCDRDPLSPKIQNAFANTCVTTYIAGADEILIHKLTSTENFEFYDLIKSFMLQADQWIRLERDTLPENHIIVLDIKEYTLAIISKSNIFYFQKFLIFLLQGMPVRLKQVHVVNCPSYIDYLYGLVKGALPQDIRDLIKFHTDHNGLHQHIDKKYLPSEYGGDAEEMVKQSLKWIEDIKDLRKTYLDDSIWKADLSKKPKNGTVDTAMSGSFRALAID</sequence>
<dbReference type="EMBL" id="LR824019">
    <property type="protein sequence ID" value="CAD0202247.1"/>
    <property type="molecule type" value="Genomic_DNA"/>
</dbReference>
<organism evidence="2 3">
    <name type="scientific">Chrysodeixis includens</name>
    <name type="common">Soybean looper</name>
    <name type="synonym">Pseudoplusia includens</name>
    <dbReference type="NCBI Taxonomy" id="689277"/>
    <lineage>
        <taxon>Eukaryota</taxon>
        <taxon>Metazoa</taxon>
        <taxon>Ecdysozoa</taxon>
        <taxon>Arthropoda</taxon>
        <taxon>Hexapoda</taxon>
        <taxon>Insecta</taxon>
        <taxon>Pterygota</taxon>
        <taxon>Neoptera</taxon>
        <taxon>Endopterygota</taxon>
        <taxon>Lepidoptera</taxon>
        <taxon>Glossata</taxon>
        <taxon>Ditrysia</taxon>
        <taxon>Noctuoidea</taxon>
        <taxon>Noctuidae</taxon>
        <taxon>Plusiinae</taxon>
        <taxon>Chrysodeixis</taxon>
    </lineage>
</organism>
<dbReference type="PANTHER" id="PTHR10174">
    <property type="entry name" value="ALPHA-TOCOPHEROL TRANSFER PROTEIN-RELATED"/>
    <property type="match status" value="1"/>
</dbReference>
<dbReference type="InterPro" id="IPR036865">
    <property type="entry name" value="CRAL-TRIO_dom_sf"/>
</dbReference>
<feature type="domain" description="CRAL-TRIO" evidence="1">
    <location>
        <begin position="127"/>
        <end position="249"/>
    </location>
</feature>
<dbReference type="Proteomes" id="UP001154114">
    <property type="component" value="Chromosome 16"/>
</dbReference>
<name>A0A9N8PYW7_CHRIL</name>
<accession>A0A9N8PYW7</accession>
<dbReference type="CDD" id="cd00170">
    <property type="entry name" value="SEC14"/>
    <property type="match status" value="1"/>
</dbReference>
<protein>
    <recommendedName>
        <fullName evidence="1">CRAL-TRIO domain-containing protein</fullName>
    </recommendedName>
</protein>
<dbReference type="AlphaFoldDB" id="A0A9N8PYW7"/>
<dbReference type="SMART" id="SM00516">
    <property type="entry name" value="SEC14"/>
    <property type="match status" value="1"/>
</dbReference>